<dbReference type="InterPro" id="IPR036514">
    <property type="entry name" value="SGNH_hydro_sf"/>
</dbReference>
<dbReference type="EMBL" id="JAAIUW010000002">
    <property type="protein sequence ID" value="KAF7840376.1"/>
    <property type="molecule type" value="Genomic_DNA"/>
</dbReference>
<dbReference type="GO" id="GO:0005576">
    <property type="term" value="C:extracellular region"/>
    <property type="evidence" value="ECO:0007669"/>
    <property type="project" value="UniProtKB-SubCell"/>
</dbReference>
<gene>
    <name evidence="8" type="ORF">G2W53_002674</name>
</gene>
<dbReference type="InterPro" id="IPR051238">
    <property type="entry name" value="GDSL_esterase/lipase"/>
</dbReference>
<proteinExistence type="inferred from homology"/>
<protein>
    <submittedName>
        <fullName evidence="8">Zeta-carotene desaturase</fullName>
    </submittedName>
</protein>
<keyword evidence="3" id="KW-0964">Secreted</keyword>
<reference evidence="8" key="1">
    <citation type="submission" date="2020-09" db="EMBL/GenBank/DDBJ databases">
        <title>Genome-Enabled Discovery of Anthraquinone Biosynthesis in Senna tora.</title>
        <authorList>
            <person name="Kang S.-H."/>
            <person name="Pandey R.P."/>
            <person name="Lee C.-M."/>
            <person name="Sim J.-S."/>
            <person name="Jeong J.-T."/>
            <person name="Choi B.-S."/>
            <person name="Jung M."/>
            <person name="Ginzburg D."/>
            <person name="Zhao K."/>
            <person name="Won S.Y."/>
            <person name="Oh T.-J."/>
            <person name="Yu Y."/>
            <person name="Kim N.-H."/>
            <person name="Lee O.R."/>
            <person name="Lee T.-H."/>
            <person name="Bashyal P."/>
            <person name="Kim T.-S."/>
            <person name="Lee W.-H."/>
            <person name="Kawkins C."/>
            <person name="Kim C.-K."/>
            <person name="Kim J.S."/>
            <person name="Ahn B.O."/>
            <person name="Rhee S.Y."/>
            <person name="Sohng J.K."/>
        </authorList>
    </citation>
    <scope>NUCLEOTIDE SEQUENCE</scope>
    <source>
        <tissue evidence="8">Leaf</tissue>
    </source>
</reference>
<keyword evidence="4" id="KW-0732">Signal</keyword>
<dbReference type="OrthoDB" id="1608148at2759"/>
<evidence type="ECO:0000256" key="7">
    <source>
        <dbReference type="ARBA" id="ARBA00023098"/>
    </source>
</evidence>
<dbReference type="InterPro" id="IPR001087">
    <property type="entry name" value="GDSL"/>
</dbReference>
<dbReference type="GO" id="GO:0016788">
    <property type="term" value="F:hydrolase activity, acting on ester bonds"/>
    <property type="evidence" value="ECO:0007669"/>
    <property type="project" value="InterPro"/>
</dbReference>
<organism evidence="8 9">
    <name type="scientific">Senna tora</name>
    <dbReference type="NCBI Taxonomy" id="362788"/>
    <lineage>
        <taxon>Eukaryota</taxon>
        <taxon>Viridiplantae</taxon>
        <taxon>Streptophyta</taxon>
        <taxon>Embryophyta</taxon>
        <taxon>Tracheophyta</taxon>
        <taxon>Spermatophyta</taxon>
        <taxon>Magnoliopsida</taxon>
        <taxon>eudicotyledons</taxon>
        <taxon>Gunneridae</taxon>
        <taxon>Pentapetalae</taxon>
        <taxon>rosids</taxon>
        <taxon>fabids</taxon>
        <taxon>Fabales</taxon>
        <taxon>Fabaceae</taxon>
        <taxon>Caesalpinioideae</taxon>
        <taxon>Cassia clade</taxon>
        <taxon>Senna</taxon>
    </lineage>
</organism>
<accession>A0A835CG86</accession>
<evidence type="ECO:0000256" key="6">
    <source>
        <dbReference type="ARBA" id="ARBA00022963"/>
    </source>
</evidence>
<name>A0A835CG86_9FABA</name>
<keyword evidence="9" id="KW-1185">Reference proteome</keyword>
<dbReference type="Gene3D" id="3.40.50.1110">
    <property type="entry name" value="SGNH hydrolase"/>
    <property type="match status" value="1"/>
</dbReference>
<dbReference type="Proteomes" id="UP000634136">
    <property type="component" value="Unassembled WGS sequence"/>
</dbReference>
<comment type="subcellular location">
    <subcellularLocation>
        <location evidence="1">Secreted</location>
    </subcellularLocation>
</comment>
<dbReference type="GO" id="GO:0016042">
    <property type="term" value="P:lipid catabolic process"/>
    <property type="evidence" value="ECO:0007669"/>
    <property type="project" value="UniProtKB-KW"/>
</dbReference>
<evidence type="ECO:0000313" key="8">
    <source>
        <dbReference type="EMBL" id="KAF7840376.1"/>
    </source>
</evidence>
<keyword evidence="6" id="KW-0442">Lipid degradation</keyword>
<evidence type="ECO:0000256" key="3">
    <source>
        <dbReference type="ARBA" id="ARBA00022525"/>
    </source>
</evidence>
<evidence type="ECO:0000256" key="2">
    <source>
        <dbReference type="ARBA" id="ARBA00008668"/>
    </source>
</evidence>
<keyword evidence="7" id="KW-0443">Lipid metabolism</keyword>
<sequence>MVPAVYIFGDSTADAGNNNHLNSFAKADQWPYGIDFNNVTGRFSNGKTGVDFIAQYLGLPLAPPYLNLSDSQRARITTGINYASGACGILESTRAGDCLSLSKQVKYFSSTARKDLVKALKSRNKVMKHLRKSIFLFSIGYNEYIAQVRGQETKNLTPPQLADTLINHMIKHIKISFL</sequence>
<dbReference type="PANTHER" id="PTHR45650:SF14">
    <property type="entry name" value="GDSL ESTERASE_LIPASE 7-LIKE"/>
    <property type="match status" value="1"/>
</dbReference>
<evidence type="ECO:0000313" key="9">
    <source>
        <dbReference type="Proteomes" id="UP000634136"/>
    </source>
</evidence>
<dbReference type="Pfam" id="PF00657">
    <property type="entry name" value="Lipase_GDSL"/>
    <property type="match status" value="1"/>
</dbReference>
<dbReference type="PANTHER" id="PTHR45650">
    <property type="entry name" value="GDSL-LIKE LIPASE/ACYLHYDROLASE-RELATED"/>
    <property type="match status" value="1"/>
</dbReference>
<evidence type="ECO:0000256" key="4">
    <source>
        <dbReference type="ARBA" id="ARBA00022729"/>
    </source>
</evidence>
<dbReference type="AlphaFoldDB" id="A0A835CG86"/>
<comment type="similarity">
    <text evidence="2">Belongs to the 'GDSL' lipolytic enzyme family.</text>
</comment>
<evidence type="ECO:0000256" key="5">
    <source>
        <dbReference type="ARBA" id="ARBA00022801"/>
    </source>
</evidence>
<comment type="caution">
    <text evidence="8">The sequence shown here is derived from an EMBL/GenBank/DDBJ whole genome shotgun (WGS) entry which is preliminary data.</text>
</comment>
<keyword evidence="5" id="KW-0378">Hydrolase</keyword>
<evidence type="ECO:0000256" key="1">
    <source>
        <dbReference type="ARBA" id="ARBA00004613"/>
    </source>
</evidence>